<accession>A0ACB8A448</accession>
<keyword evidence="2" id="KW-1185">Reference proteome</keyword>
<dbReference type="Proteomes" id="UP000790377">
    <property type="component" value="Unassembled WGS sequence"/>
</dbReference>
<gene>
    <name evidence="1" type="ORF">BJ138DRAFT_1158064</name>
</gene>
<sequence>MTDFSSSTETTRSPSRITNIPEEDGVGLSDPKLVAERRKMLDVVNRLHSTGVNTDVDLPMIAVIGSQSVGKSSLIESISGITLPRAIGTCTRCPTECKLSFSEEPWRCVVKLLITTDADGKPRDVYNEPFGPEITDKAEVEERIRRAQRAILNPNTKPRQYLEDDETDRRTQVSFSKNRVTLEISGPDVADLSFIDLPGLIVSVSNGGNASDIALVRDLVSSYIEKPSCVILLTVTCETDFENQGAHELAKEYDPDGHRTVGVLTKPDRISLGEEERWIELIKHREWYCVKQPAGSSMANRISWEEARKQEEDFFSSTEPWSSLEEVYQGRLYTKHLVNRLSKALLHLISERLPSARGEISTVLRDTEEEMRNLPKAPSNDPVGEVLQRLSAFTRIVSQNLEGTSDENGLLQTIRPFQRDFQRAIRSTAPNFQPWKKSDRENRQLPNPSFLEKEDGDGETSKKKNESSQKNVHSSMIYLDDVLNRAQKARTRELPDNFPFVVQSLYIKEFTQKWQDPAMHLLDRVHKTLATNLTSVIEEQFSTMGRGHVKKLVSNAVTDHLDEAVAITKEKVHWLLALENRPTTLNEHYYADYKDKFLSYYKGNRGGNDLVQKLEAYEHPKSAYDTGFNLAVSKITSSLSEIGINIKPIEIPRILAADPMEPALGIMAGVRGYFQVSYKRFVDMVPLAIDYEMFDVFGRSLEDTLRSALLITGPGAFERCRTLVEEPPNVATRREDLQQKLNRLHKARDELVGLGY</sequence>
<organism evidence="1 2">
    <name type="scientific">Hygrophoropsis aurantiaca</name>
    <dbReference type="NCBI Taxonomy" id="72124"/>
    <lineage>
        <taxon>Eukaryota</taxon>
        <taxon>Fungi</taxon>
        <taxon>Dikarya</taxon>
        <taxon>Basidiomycota</taxon>
        <taxon>Agaricomycotina</taxon>
        <taxon>Agaricomycetes</taxon>
        <taxon>Agaricomycetidae</taxon>
        <taxon>Boletales</taxon>
        <taxon>Coniophorineae</taxon>
        <taxon>Hygrophoropsidaceae</taxon>
        <taxon>Hygrophoropsis</taxon>
    </lineage>
</organism>
<dbReference type="EMBL" id="MU267833">
    <property type="protein sequence ID" value="KAH7908274.1"/>
    <property type="molecule type" value="Genomic_DNA"/>
</dbReference>
<reference evidence="1" key="1">
    <citation type="journal article" date="2021" name="New Phytol.">
        <title>Evolutionary innovations through gain and loss of genes in the ectomycorrhizal Boletales.</title>
        <authorList>
            <person name="Wu G."/>
            <person name="Miyauchi S."/>
            <person name="Morin E."/>
            <person name="Kuo A."/>
            <person name="Drula E."/>
            <person name="Varga T."/>
            <person name="Kohler A."/>
            <person name="Feng B."/>
            <person name="Cao Y."/>
            <person name="Lipzen A."/>
            <person name="Daum C."/>
            <person name="Hundley H."/>
            <person name="Pangilinan J."/>
            <person name="Johnson J."/>
            <person name="Barry K."/>
            <person name="LaButti K."/>
            <person name="Ng V."/>
            <person name="Ahrendt S."/>
            <person name="Min B."/>
            <person name="Choi I.G."/>
            <person name="Park H."/>
            <person name="Plett J.M."/>
            <person name="Magnuson J."/>
            <person name="Spatafora J.W."/>
            <person name="Nagy L.G."/>
            <person name="Henrissat B."/>
            <person name="Grigoriev I.V."/>
            <person name="Yang Z.L."/>
            <person name="Xu J."/>
            <person name="Martin F.M."/>
        </authorList>
    </citation>
    <scope>NUCLEOTIDE SEQUENCE</scope>
    <source>
        <strain evidence="1">ATCC 28755</strain>
    </source>
</reference>
<name>A0ACB8A448_9AGAM</name>
<protein>
    <submittedName>
        <fullName evidence="1">P-loop containing nucleoside triphosphate hydrolase protein</fullName>
    </submittedName>
</protein>
<proteinExistence type="predicted"/>
<keyword evidence="1" id="KW-0378">Hydrolase</keyword>
<evidence type="ECO:0000313" key="2">
    <source>
        <dbReference type="Proteomes" id="UP000790377"/>
    </source>
</evidence>
<evidence type="ECO:0000313" key="1">
    <source>
        <dbReference type="EMBL" id="KAH7908274.1"/>
    </source>
</evidence>
<comment type="caution">
    <text evidence="1">The sequence shown here is derived from an EMBL/GenBank/DDBJ whole genome shotgun (WGS) entry which is preliminary data.</text>
</comment>